<dbReference type="SUPFAM" id="SSF51735">
    <property type="entry name" value="NAD(P)-binding Rossmann-fold domains"/>
    <property type="match status" value="1"/>
</dbReference>
<dbReference type="InterPro" id="IPR028359">
    <property type="entry name" value="UDP_ManNAc/GlcNAc_DH"/>
</dbReference>
<keyword evidence="2" id="KW-0520">NAD</keyword>
<evidence type="ECO:0000259" key="4">
    <source>
        <dbReference type="SMART" id="SM00984"/>
    </source>
</evidence>
<sequence>MSTIESARPCIYQTLQEAIDNRTATIGIVGLGYVGLPLLRIFIKAGFSTIGYDVDAQKVEQLKKGKSYIKHIPSEWISEWIDSQRFESTSDMGRLDEADVLLICVPTPLNASRDPDLSFVEMTTQAIAKTLRPGQLVVLESTTYPGTTRDVLLPILNETGLVAGEDFFLAYSPEREDPGNPDYTASGIPKVVGGLEPRSLELATAVYSSAVVKVVPVPNCEIAEACKILENTYRSVNIAMVNELKVLFDRIGIDIWEVIDAAKTKPFGFQAFYPGPGLGGHCIPIDPFYLSWLARQHEMPTRFIELAGEINTSMPAYVVEKVAGALNEDSKSVRGSRIGILGVAYKKDVDDMRESPAFKLMELLGERGAEISYNDPHIPLLPSVRKYHLPALKSEALTPEYLASQDCILIATDHSDYDGEFIARHAKLVVDTRNLIKAGMHGAARIVKA</sequence>
<keyword evidence="6" id="KW-1185">Reference proteome</keyword>
<evidence type="ECO:0000313" key="6">
    <source>
        <dbReference type="Proteomes" id="UP000317648"/>
    </source>
</evidence>
<dbReference type="RefSeq" id="WP_315852261.1">
    <property type="nucleotide sequence ID" value="NZ_CP036433.1"/>
</dbReference>
<gene>
    <name evidence="5" type="primary">wbpA_2</name>
    <name evidence="5" type="ORF">Pla8534_69450</name>
</gene>
<dbReference type="InterPro" id="IPR036291">
    <property type="entry name" value="NAD(P)-bd_dom_sf"/>
</dbReference>
<evidence type="ECO:0000313" key="5">
    <source>
        <dbReference type="EMBL" id="QDU99034.1"/>
    </source>
</evidence>
<dbReference type="KEGG" id="lcre:Pla8534_69450"/>
<dbReference type="AlphaFoldDB" id="A0A518E4M8"/>
<protein>
    <submittedName>
        <fullName evidence="5">UDP-N-acetyl-D-glucosamine 6-dehydrogenase</fullName>
        <ecNumber evidence="5">1.1.1.136</ecNumber>
    </submittedName>
</protein>
<dbReference type="InterPro" id="IPR036220">
    <property type="entry name" value="UDP-Glc/GDP-Man_DH_C_sf"/>
</dbReference>
<dbReference type="PANTHER" id="PTHR43491:SF1">
    <property type="entry name" value="UDP-N-ACETYL-D-MANNOSAMINE DEHYDROGENASE"/>
    <property type="match status" value="1"/>
</dbReference>
<dbReference type="Pfam" id="PF03721">
    <property type="entry name" value="UDPG_MGDP_dh_N"/>
    <property type="match status" value="1"/>
</dbReference>
<organism evidence="5 6">
    <name type="scientific">Lignipirellula cremea</name>
    <dbReference type="NCBI Taxonomy" id="2528010"/>
    <lineage>
        <taxon>Bacteria</taxon>
        <taxon>Pseudomonadati</taxon>
        <taxon>Planctomycetota</taxon>
        <taxon>Planctomycetia</taxon>
        <taxon>Pirellulales</taxon>
        <taxon>Pirellulaceae</taxon>
        <taxon>Lignipirellula</taxon>
    </lineage>
</organism>
<dbReference type="InterPro" id="IPR017476">
    <property type="entry name" value="UDP-Glc/GDP-Man"/>
</dbReference>
<dbReference type="GO" id="GO:0016628">
    <property type="term" value="F:oxidoreductase activity, acting on the CH-CH group of donors, NAD or NADP as acceptor"/>
    <property type="evidence" value="ECO:0007669"/>
    <property type="project" value="InterPro"/>
</dbReference>
<dbReference type="Gene3D" id="3.40.50.720">
    <property type="entry name" value="NAD(P)-binding Rossmann-like Domain"/>
    <property type="match status" value="2"/>
</dbReference>
<dbReference type="GO" id="GO:0000271">
    <property type="term" value="P:polysaccharide biosynthetic process"/>
    <property type="evidence" value="ECO:0007669"/>
    <property type="project" value="InterPro"/>
</dbReference>
<dbReference type="PIRSF" id="PIRSF000124">
    <property type="entry name" value="UDPglc_GDPman_dh"/>
    <property type="match status" value="1"/>
</dbReference>
<dbReference type="EMBL" id="CP036433">
    <property type="protein sequence ID" value="QDU99034.1"/>
    <property type="molecule type" value="Genomic_DNA"/>
</dbReference>
<evidence type="ECO:0000256" key="1">
    <source>
        <dbReference type="ARBA" id="ARBA00023002"/>
    </source>
</evidence>
<dbReference type="InterPro" id="IPR008927">
    <property type="entry name" value="6-PGluconate_DH-like_C_sf"/>
</dbReference>
<dbReference type="SMART" id="SM00984">
    <property type="entry name" value="UDPG_MGDP_dh_C"/>
    <property type="match status" value="1"/>
</dbReference>
<evidence type="ECO:0000256" key="3">
    <source>
        <dbReference type="PIRNR" id="PIRNR000124"/>
    </source>
</evidence>
<feature type="domain" description="UDP-glucose/GDP-mannose dehydrogenase C-terminal" evidence="4">
    <location>
        <begin position="339"/>
        <end position="438"/>
    </location>
</feature>
<dbReference type="PIRSF" id="PIRSF500136">
    <property type="entry name" value="UDP_ManNAc_DH"/>
    <property type="match status" value="1"/>
</dbReference>
<reference evidence="5 6" key="1">
    <citation type="submission" date="2019-02" db="EMBL/GenBank/DDBJ databases">
        <title>Deep-cultivation of Planctomycetes and their phenomic and genomic characterization uncovers novel biology.</title>
        <authorList>
            <person name="Wiegand S."/>
            <person name="Jogler M."/>
            <person name="Boedeker C."/>
            <person name="Pinto D."/>
            <person name="Vollmers J."/>
            <person name="Rivas-Marin E."/>
            <person name="Kohn T."/>
            <person name="Peeters S.H."/>
            <person name="Heuer A."/>
            <person name="Rast P."/>
            <person name="Oberbeckmann S."/>
            <person name="Bunk B."/>
            <person name="Jeske O."/>
            <person name="Meyerdierks A."/>
            <person name="Storesund J.E."/>
            <person name="Kallscheuer N."/>
            <person name="Luecker S."/>
            <person name="Lage O.M."/>
            <person name="Pohl T."/>
            <person name="Merkel B.J."/>
            <person name="Hornburger P."/>
            <person name="Mueller R.-W."/>
            <person name="Bruemmer F."/>
            <person name="Labrenz M."/>
            <person name="Spormann A.M."/>
            <person name="Op den Camp H."/>
            <person name="Overmann J."/>
            <person name="Amann R."/>
            <person name="Jetten M.S.M."/>
            <person name="Mascher T."/>
            <person name="Medema M.H."/>
            <person name="Devos D.P."/>
            <person name="Kaster A.-K."/>
            <person name="Ovreas L."/>
            <person name="Rohde M."/>
            <person name="Galperin M.Y."/>
            <person name="Jogler C."/>
        </authorList>
    </citation>
    <scope>NUCLEOTIDE SEQUENCE [LARGE SCALE GENOMIC DNA]</scope>
    <source>
        <strain evidence="5 6">Pla85_3_4</strain>
    </source>
</reference>
<dbReference type="InterPro" id="IPR014026">
    <property type="entry name" value="UDP-Glc/GDP-Man_DH_dimer"/>
</dbReference>
<dbReference type="Pfam" id="PF00984">
    <property type="entry name" value="UDPG_MGDP_dh"/>
    <property type="match status" value="1"/>
</dbReference>
<dbReference type="SUPFAM" id="SSF52413">
    <property type="entry name" value="UDP-glucose/GDP-mannose dehydrogenase C-terminal domain"/>
    <property type="match status" value="1"/>
</dbReference>
<dbReference type="InterPro" id="IPR014027">
    <property type="entry name" value="UDP-Glc/GDP-Man_DH_C"/>
</dbReference>
<dbReference type="GO" id="GO:0047004">
    <property type="term" value="F:UDP-N-acetylglucosamine 6-dehydrogenase activity"/>
    <property type="evidence" value="ECO:0007669"/>
    <property type="project" value="UniProtKB-EC"/>
</dbReference>
<keyword evidence="1 5" id="KW-0560">Oxidoreductase</keyword>
<dbReference type="NCBIfam" id="TIGR03026">
    <property type="entry name" value="NDP-sugDHase"/>
    <property type="match status" value="1"/>
</dbReference>
<dbReference type="Pfam" id="PF03720">
    <property type="entry name" value="UDPG_MGDP_dh_C"/>
    <property type="match status" value="1"/>
</dbReference>
<dbReference type="EC" id="1.1.1.136" evidence="5"/>
<name>A0A518E4M8_9BACT</name>
<dbReference type="GO" id="GO:0051287">
    <property type="term" value="F:NAD binding"/>
    <property type="evidence" value="ECO:0007669"/>
    <property type="project" value="InterPro"/>
</dbReference>
<dbReference type="SUPFAM" id="SSF48179">
    <property type="entry name" value="6-phosphogluconate dehydrogenase C-terminal domain-like"/>
    <property type="match status" value="1"/>
</dbReference>
<dbReference type="InterPro" id="IPR001732">
    <property type="entry name" value="UDP-Glc/GDP-Man_DH_N"/>
</dbReference>
<proteinExistence type="inferred from homology"/>
<evidence type="ECO:0000256" key="2">
    <source>
        <dbReference type="ARBA" id="ARBA00023027"/>
    </source>
</evidence>
<comment type="similarity">
    <text evidence="3">Belongs to the UDP-glucose/GDP-mannose dehydrogenase family.</text>
</comment>
<dbReference type="Proteomes" id="UP000317648">
    <property type="component" value="Chromosome"/>
</dbReference>
<dbReference type="PANTHER" id="PTHR43491">
    <property type="entry name" value="UDP-N-ACETYL-D-MANNOSAMINE DEHYDROGENASE"/>
    <property type="match status" value="1"/>
</dbReference>
<accession>A0A518E4M8</accession>